<feature type="transmembrane region" description="Helical" evidence="5">
    <location>
        <begin position="21"/>
        <end position="39"/>
    </location>
</feature>
<comment type="subcellular location">
    <subcellularLocation>
        <location evidence="5">Cell membrane</location>
        <topology evidence="5">Multi-pass membrane protein</topology>
    </subcellularLocation>
    <subcellularLocation>
        <location evidence="1">Membrane</location>
        <topology evidence="1">Multi-pass membrane protein</topology>
    </subcellularLocation>
</comment>
<feature type="transmembrane region" description="Helical" evidence="5">
    <location>
        <begin position="133"/>
        <end position="152"/>
    </location>
</feature>
<keyword evidence="5" id="KW-0811">Translocation</keyword>
<evidence type="ECO:0000256" key="3">
    <source>
        <dbReference type="ARBA" id="ARBA00022989"/>
    </source>
</evidence>
<dbReference type="PANTHER" id="PTHR30371">
    <property type="entry name" value="SEC-INDEPENDENT PROTEIN TRANSLOCASE PROTEIN TATC"/>
    <property type="match status" value="1"/>
</dbReference>
<proteinExistence type="inferred from homology"/>
<dbReference type="InterPro" id="IPR002033">
    <property type="entry name" value="TatC"/>
</dbReference>
<comment type="subunit">
    <text evidence="5">Forms a complex with TatA.</text>
</comment>
<dbReference type="NCBIfam" id="TIGR00945">
    <property type="entry name" value="tatC"/>
    <property type="match status" value="1"/>
</dbReference>
<name>A0A3E4MM69_9BACT</name>
<dbReference type="RefSeq" id="WP_117674098.1">
    <property type="nucleotide sequence ID" value="NZ_CABOGR010000048.1"/>
</dbReference>
<sequence>MKPTQPTELTFWDHLDELRKTIIHIACAVIVLMLLAFCFKEELFGLILAPKEGDFCTYRFFAWLGRILHIAGLEAEALPVKLINTQLSGQFLTHMSVSFYAGILLASPYILYQLFHFISPALYQNEKKYSRWLIFWGYLLFLTGVLFSYFLIFPFTFRFLSTYQVSQEVENTILLSSYIDTLNMLSLMMGITFETPILTWLLAKLGILSADFIAQYRKHAWVVAMIIAAIITPTSDVFTMLIVTFPIVLLYEVSIFLVRHTVKKRRTKGEN</sequence>
<feature type="transmembrane region" description="Helical" evidence="5">
    <location>
        <begin position="237"/>
        <end position="258"/>
    </location>
</feature>
<dbReference type="GO" id="GO:0033281">
    <property type="term" value="C:TAT protein transport complex"/>
    <property type="evidence" value="ECO:0007669"/>
    <property type="project" value="UniProtKB-UniRule"/>
</dbReference>
<keyword evidence="7" id="KW-1185">Reference proteome</keyword>
<evidence type="ECO:0000256" key="4">
    <source>
        <dbReference type="ARBA" id="ARBA00023136"/>
    </source>
</evidence>
<keyword evidence="5" id="KW-0653">Protein transport</keyword>
<dbReference type="GO" id="GO:0009977">
    <property type="term" value="F:proton motive force dependent protein transmembrane transporter activity"/>
    <property type="evidence" value="ECO:0007669"/>
    <property type="project" value="TreeGrafter"/>
</dbReference>
<comment type="caution">
    <text evidence="6">The sequence shown here is derived from an EMBL/GenBank/DDBJ whole genome shotgun (WGS) entry which is preliminary data.</text>
</comment>
<dbReference type="EMBL" id="QSQT01000048">
    <property type="protein sequence ID" value="RGK50898.1"/>
    <property type="molecule type" value="Genomic_DNA"/>
</dbReference>
<dbReference type="GO" id="GO:0043953">
    <property type="term" value="P:protein transport by the Tat complex"/>
    <property type="evidence" value="ECO:0007669"/>
    <property type="project" value="UniProtKB-UniRule"/>
</dbReference>
<feature type="transmembrane region" description="Helical" evidence="5">
    <location>
        <begin position="91"/>
        <end position="112"/>
    </location>
</feature>
<dbReference type="AlphaFoldDB" id="A0A3E4MM69"/>
<accession>A0A3E4MM69</accession>
<feature type="transmembrane region" description="Helical" evidence="5">
    <location>
        <begin position="184"/>
        <end position="203"/>
    </location>
</feature>
<feature type="transmembrane region" description="Helical" evidence="5">
    <location>
        <begin position="215"/>
        <end position="231"/>
    </location>
</feature>
<keyword evidence="2 5" id="KW-0812">Transmembrane</keyword>
<keyword evidence="3 5" id="KW-1133">Transmembrane helix</keyword>
<reference evidence="6 7" key="1">
    <citation type="submission" date="2018-08" db="EMBL/GenBank/DDBJ databases">
        <title>A genome reference for cultivated species of the human gut microbiota.</title>
        <authorList>
            <person name="Zou Y."/>
            <person name="Xue W."/>
            <person name="Luo G."/>
        </authorList>
    </citation>
    <scope>NUCLEOTIDE SEQUENCE [LARGE SCALE GENOMIC DNA]</scope>
    <source>
        <strain evidence="6 7">TF10-3AC</strain>
    </source>
</reference>
<keyword evidence="4 5" id="KW-0472">Membrane</keyword>
<evidence type="ECO:0000313" key="6">
    <source>
        <dbReference type="EMBL" id="RGK50898.1"/>
    </source>
</evidence>
<dbReference type="PANTHER" id="PTHR30371:SF0">
    <property type="entry name" value="SEC-INDEPENDENT PROTEIN TRANSLOCASE PROTEIN TATC, CHLOROPLASTIC-RELATED"/>
    <property type="match status" value="1"/>
</dbReference>
<dbReference type="Pfam" id="PF00902">
    <property type="entry name" value="TatC"/>
    <property type="match status" value="1"/>
</dbReference>
<keyword evidence="5" id="KW-0813">Transport</keyword>
<evidence type="ECO:0000256" key="5">
    <source>
        <dbReference type="HAMAP-Rule" id="MF_00902"/>
    </source>
</evidence>
<comment type="similarity">
    <text evidence="5">Belongs to the TatC family.</text>
</comment>
<dbReference type="PRINTS" id="PR01840">
    <property type="entry name" value="TATCFAMILY"/>
</dbReference>
<keyword evidence="5" id="KW-1003">Cell membrane</keyword>
<evidence type="ECO:0000256" key="1">
    <source>
        <dbReference type="ARBA" id="ARBA00004141"/>
    </source>
</evidence>
<evidence type="ECO:0000256" key="2">
    <source>
        <dbReference type="ARBA" id="ARBA00022692"/>
    </source>
</evidence>
<organism evidence="6 7">
    <name type="scientific">Phocaeicola plebeius</name>
    <dbReference type="NCBI Taxonomy" id="310297"/>
    <lineage>
        <taxon>Bacteria</taxon>
        <taxon>Pseudomonadati</taxon>
        <taxon>Bacteroidota</taxon>
        <taxon>Bacteroidia</taxon>
        <taxon>Bacteroidales</taxon>
        <taxon>Bacteroidaceae</taxon>
        <taxon>Phocaeicola</taxon>
    </lineage>
</organism>
<dbReference type="HAMAP" id="MF_00902">
    <property type="entry name" value="TatC"/>
    <property type="match status" value="1"/>
</dbReference>
<gene>
    <name evidence="5 6" type="primary">tatC</name>
    <name evidence="6" type="ORF">DXD04_15780</name>
</gene>
<comment type="function">
    <text evidence="5">Part of the twin-arginine translocation (Tat) system that transports large folded proteins containing a characteristic twin-arginine motif in their signal peptide across membranes.</text>
</comment>
<dbReference type="GO" id="GO:0065002">
    <property type="term" value="P:intracellular protein transmembrane transport"/>
    <property type="evidence" value="ECO:0007669"/>
    <property type="project" value="TreeGrafter"/>
</dbReference>
<evidence type="ECO:0000313" key="7">
    <source>
        <dbReference type="Proteomes" id="UP000260862"/>
    </source>
</evidence>
<dbReference type="Proteomes" id="UP000260862">
    <property type="component" value="Unassembled WGS sequence"/>
</dbReference>
<protein>
    <recommendedName>
        <fullName evidence="5">Sec-independent protein translocase protein TatC</fullName>
    </recommendedName>
</protein>